<gene>
    <name evidence="1" type="ORF">JOC86_001490</name>
</gene>
<organism evidence="1 2">
    <name type="scientific">Rossellomorea pakistanensis</name>
    <dbReference type="NCBI Taxonomy" id="992288"/>
    <lineage>
        <taxon>Bacteria</taxon>
        <taxon>Bacillati</taxon>
        <taxon>Bacillota</taxon>
        <taxon>Bacilli</taxon>
        <taxon>Bacillales</taxon>
        <taxon>Bacillaceae</taxon>
        <taxon>Rossellomorea</taxon>
    </lineage>
</organism>
<evidence type="ECO:0000313" key="1">
    <source>
        <dbReference type="EMBL" id="MBM7584953.1"/>
    </source>
</evidence>
<sequence length="103" mass="12607">MAQQFFLYNPRLQIDIPHLEMKWLDYNESTQQYILEHWEKVRGMIPDKIIEFEGRINHKQDALAQEEDFEKSCQLNHEISELASRINDLWIWYRTTPEIKKKD</sequence>
<proteinExistence type="predicted"/>
<dbReference type="Proteomes" id="UP001646157">
    <property type="component" value="Unassembled WGS sequence"/>
</dbReference>
<protein>
    <submittedName>
        <fullName evidence="1">Uncharacterized protein</fullName>
    </submittedName>
</protein>
<comment type="caution">
    <text evidence="1">The sequence shown here is derived from an EMBL/GenBank/DDBJ whole genome shotgun (WGS) entry which is preliminary data.</text>
</comment>
<name>A0ABS2NAU2_9BACI</name>
<dbReference type="EMBL" id="JAFBDZ010000001">
    <property type="protein sequence ID" value="MBM7584953.1"/>
    <property type="molecule type" value="Genomic_DNA"/>
</dbReference>
<reference evidence="1 2" key="1">
    <citation type="submission" date="2021-01" db="EMBL/GenBank/DDBJ databases">
        <title>Genomic Encyclopedia of Type Strains, Phase IV (KMG-IV): sequencing the most valuable type-strain genomes for metagenomic binning, comparative biology and taxonomic classification.</title>
        <authorList>
            <person name="Goeker M."/>
        </authorList>
    </citation>
    <scope>NUCLEOTIDE SEQUENCE [LARGE SCALE GENOMIC DNA]</scope>
    <source>
        <strain evidence="1 2">DSM 24834</strain>
    </source>
</reference>
<keyword evidence="2" id="KW-1185">Reference proteome</keyword>
<evidence type="ECO:0000313" key="2">
    <source>
        <dbReference type="Proteomes" id="UP001646157"/>
    </source>
</evidence>
<accession>A0ABS2NAU2</accession>